<dbReference type="InterPro" id="IPR052203">
    <property type="entry name" value="GHMP_Kinase-Related"/>
</dbReference>
<dbReference type="Gene3D" id="3.30.230.120">
    <property type="match status" value="1"/>
</dbReference>
<evidence type="ECO:0000256" key="2">
    <source>
        <dbReference type="ARBA" id="ARBA00022741"/>
    </source>
</evidence>
<dbReference type="SUPFAM" id="SSF54211">
    <property type="entry name" value="Ribosomal protein S5 domain 2-like"/>
    <property type="match status" value="1"/>
</dbReference>
<keyword evidence="8" id="KW-1185">Reference proteome</keyword>
<dbReference type="Proteomes" id="UP000274131">
    <property type="component" value="Unassembled WGS sequence"/>
</dbReference>
<evidence type="ECO:0000259" key="5">
    <source>
        <dbReference type="Pfam" id="PF00288"/>
    </source>
</evidence>
<reference evidence="9" key="1">
    <citation type="submission" date="2017-02" db="UniProtKB">
        <authorList>
            <consortium name="WormBaseParasite"/>
        </authorList>
    </citation>
    <scope>IDENTIFICATION</scope>
</reference>
<dbReference type="SUPFAM" id="SSF55060">
    <property type="entry name" value="GHMP Kinase, C-terminal domain"/>
    <property type="match status" value="1"/>
</dbReference>
<dbReference type="GO" id="GO:0050201">
    <property type="term" value="F:fucokinase activity"/>
    <property type="evidence" value="ECO:0007669"/>
    <property type="project" value="TreeGrafter"/>
</dbReference>
<feature type="domain" description="GHMP kinase N-terminal" evidence="5">
    <location>
        <begin position="574"/>
        <end position="648"/>
    </location>
</feature>
<name>A0A0N4VA95_ENTVE</name>
<evidence type="ECO:0000256" key="1">
    <source>
        <dbReference type="ARBA" id="ARBA00022679"/>
    </source>
</evidence>
<dbReference type="Pfam" id="PF00288">
    <property type="entry name" value="GHMP_kinases_N"/>
    <property type="match status" value="1"/>
</dbReference>
<evidence type="ECO:0000259" key="6">
    <source>
        <dbReference type="Pfam" id="PF07959"/>
    </source>
</evidence>
<dbReference type="InterPro" id="IPR020568">
    <property type="entry name" value="Ribosomal_Su5_D2-typ_SF"/>
</dbReference>
<dbReference type="PANTHER" id="PTHR32463">
    <property type="entry name" value="L-FUCOSE KINASE"/>
    <property type="match status" value="1"/>
</dbReference>
<dbReference type="GO" id="GO:0042352">
    <property type="term" value="P:GDP-L-fucose salvage"/>
    <property type="evidence" value="ECO:0007669"/>
    <property type="project" value="TreeGrafter"/>
</dbReference>
<dbReference type="WBParaSite" id="EVEC_0000738101-mRNA-1">
    <property type="protein sequence ID" value="EVEC_0000738101-mRNA-1"/>
    <property type="gene ID" value="EVEC_0000738101"/>
</dbReference>
<keyword evidence="3" id="KW-0418">Kinase</keyword>
<dbReference type="OrthoDB" id="271303at2759"/>
<dbReference type="STRING" id="51028.A0A0N4VA95"/>
<evidence type="ECO:0000256" key="3">
    <source>
        <dbReference type="ARBA" id="ARBA00022777"/>
    </source>
</evidence>
<dbReference type="PANTHER" id="PTHR32463:SF0">
    <property type="entry name" value="L-FUCOSE KINASE"/>
    <property type="match status" value="1"/>
</dbReference>
<protein>
    <submittedName>
        <fullName evidence="9">GHMP_kinases_N domain-containing protein</fullName>
    </submittedName>
</protein>
<keyword evidence="1" id="KW-0808">Transferase</keyword>
<evidence type="ECO:0000313" key="7">
    <source>
        <dbReference type="EMBL" id="VDD92151.1"/>
    </source>
</evidence>
<reference evidence="7 8" key="2">
    <citation type="submission" date="2018-10" db="EMBL/GenBank/DDBJ databases">
        <authorList>
            <consortium name="Pathogen Informatics"/>
        </authorList>
    </citation>
    <scope>NUCLEOTIDE SEQUENCE [LARGE SCALE GENOMIC DNA]</scope>
</reference>
<dbReference type="Pfam" id="PF07959">
    <property type="entry name" value="Fucose_pyrophosphorylase"/>
    <property type="match status" value="1"/>
</dbReference>
<dbReference type="InterPro" id="IPR006204">
    <property type="entry name" value="GHMP_kinase_N_dom"/>
</dbReference>
<keyword evidence="2" id="KW-0547">Nucleotide-binding</keyword>
<gene>
    <name evidence="7" type="ORF">EVEC_LOCUS6902</name>
</gene>
<feature type="domain" description="GDP-fucose pyrophosphorylase" evidence="6">
    <location>
        <begin position="41"/>
        <end position="269"/>
    </location>
</feature>
<accession>A0A0N4VA95</accession>
<sequence length="834" mass="92429">MHELEWLQCCGALNTEQLLVIDDPFENLGSGGSSLNALLSGGRDYPFNRCGSAFLWLGTDLVTTTGYRVPYTVFLHQIAELNRLVSNFGNGVWITGGDAFWSFGKLQIPETYKDKTGALFAFTFKANPRLSKNSGVYCINEDMKITGIDYCTDRYTDTNDVPLVMTLLFMPVRTAETFLSLYTKYPLSSSTYYGVDNGSPGLKLSIFFDFVLAAAEGMKKDSFVYEEGKNLEAEPNSRFIQAKEVLYDTFSHITAYAVFLDVLKYHYFQPPTIKNVIEFWQLWNGREPKNMDEIENQLHLPGLTTSVGSEVPLESCFRFNRMKLFQRWYTVIGDVIRRGEHCSVQPYLKSICISQDSSSAFALIQYLHTLCLEKNGILFADRALFCIAEVLALLARQRGGLRSGPAGNIAFANCIQHIHDVISLNVVALVFSSPRHYEAAGQVLIQRNVMKFCLKHLPSIPKGQGVNSNVVVSSACRIDVAGGWTDTPPITMQVAHTAVVNIAVTVDGKKPISCEIRPSATQVGIILKELDLRLTAIDEILNLSSKPSLPGSLICAVLLAAQFIKRDDQNISTTFQRTFGDRIKGLIVTTRSLLPHGSGLGTSSILAACLIAGIWKLMGVHFNTDNICHAVLLAEQYLTAGGGWQDQVGGVIPGIKISRFSKEKQSVVTEKIPCESSFVSMITRRLVLIYTGQTRLAKNVLQEVIRSWYANDERLTSVLESLANAAENSAKLFAKSSFPLNDVRQYYADKKAIASTCEPAFVRRLIEDLNESRLIECAWLAGAGGGGFLNVWLSEGHDIDDVRQHLQSSVVYSGLSVHSIEVDFEPFKIAFRET</sequence>
<dbReference type="AlphaFoldDB" id="A0A0N4VA95"/>
<dbReference type="InterPro" id="IPR012887">
    <property type="entry name" value="GDP_fucose_pyrophosphorylase"/>
</dbReference>
<proteinExistence type="predicted"/>
<evidence type="ECO:0000256" key="4">
    <source>
        <dbReference type="ARBA" id="ARBA00022840"/>
    </source>
</evidence>
<evidence type="ECO:0000313" key="9">
    <source>
        <dbReference type="WBParaSite" id="EVEC_0000738101-mRNA-1"/>
    </source>
</evidence>
<keyword evidence="4" id="KW-0067">ATP-binding</keyword>
<dbReference type="GO" id="GO:0005524">
    <property type="term" value="F:ATP binding"/>
    <property type="evidence" value="ECO:0007669"/>
    <property type="project" value="UniProtKB-KW"/>
</dbReference>
<organism evidence="9">
    <name type="scientific">Enterobius vermicularis</name>
    <name type="common">Human pinworm</name>
    <dbReference type="NCBI Taxonomy" id="51028"/>
    <lineage>
        <taxon>Eukaryota</taxon>
        <taxon>Metazoa</taxon>
        <taxon>Ecdysozoa</taxon>
        <taxon>Nematoda</taxon>
        <taxon>Chromadorea</taxon>
        <taxon>Rhabditida</taxon>
        <taxon>Spirurina</taxon>
        <taxon>Oxyuridomorpha</taxon>
        <taxon>Oxyuroidea</taxon>
        <taxon>Oxyuridae</taxon>
        <taxon>Enterobius</taxon>
    </lineage>
</organism>
<evidence type="ECO:0000313" key="8">
    <source>
        <dbReference type="Proteomes" id="UP000274131"/>
    </source>
</evidence>
<dbReference type="InterPro" id="IPR036554">
    <property type="entry name" value="GHMP_kinase_C_sf"/>
</dbReference>
<dbReference type="EMBL" id="UXUI01008691">
    <property type="protein sequence ID" value="VDD92151.1"/>
    <property type="molecule type" value="Genomic_DNA"/>
</dbReference>